<keyword evidence="3" id="KW-0808">Transferase</keyword>
<evidence type="ECO:0000256" key="1">
    <source>
        <dbReference type="ARBA" id="ARBA00001946"/>
    </source>
</evidence>
<dbReference type="HOGENOM" id="CLU_130257_10_1_7"/>
<dbReference type="SUPFAM" id="SSF81301">
    <property type="entry name" value="Nucleotidyltransferase"/>
    <property type="match status" value="1"/>
</dbReference>
<dbReference type="GO" id="GO:0016779">
    <property type="term" value="F:nucleotidyltransferase activity"/>
    <property type="evidence" value="ECO:0007669"/>
    <property type="project" value="UniProtKB-KW"/>
</dbReference>
<keyword evidence="4" id="KW-0548">Nucleotidyltransferase</keyword>
<evidence type="ECO:0000313" key="11">
    <source>
        <dbReference type="EMBL" id="ETW92808.1"/>
    </source>
</evidence>
<keyword evidence="7" id="KW-0067">ATP-binding</keyword>
<evidence type="ECO:0000256" key="4">
    <source>
        <dbReference type="ARBA" id="ARBA00022695"/>
    </source>
</evidence>
<keyword evidence="12" id="KW-1185">Reference proteome</keyword>
<dbReference type="PANTHER" id="PTHR33571">
    <property type="entry name" value="SSL8005 PROTEIN"/>
    <property type="match status" value="1"/>
</dbReference>
<comment type="similarity">
    <text evidence="9">Belongs to the MntA antitoxin family.</text>
</comment>
<evidence type="ECO:0000256" key="7">
    <source>
        <dbReference type="ARBA" id="ARBA00022840"/>
    </source>
</evidence>
<sequence length="97" mass="11131">MTPQDIRQKLTVHEEELRQMGIASLALFGSTARGEANEASDIDLLVEFDRTVGFFHFFRVQHRLEEILGVFKVDLIQQGAVHPMLRERILSEMIHVA</sequence>
<keyword evidence="8" id="KW-0460">Magnesium</keyword>
<feature type="domain" description="Polymerase nucleotidyl transferase" evidence="10">
    <location>
        <begin position="13"/>
        <end position="94"/>
    </location>
</feature>
<dbReference type="InterPro" id="IPR043519">
    <property type="entry name" value="NT_sf"/>
</dbReference>
<dbReference type="AlphaFoldDB" id="W4L401"/>
<keyword evidence="6" id="KW-0547">Nucleotide-binding</keyword>
<evidence type="ECO:0000256" key="3">
    <source>
        <dbReference type="ARBA" id="ARBA00022679"/>
    </source>
</evidence>
<keyword evidence="2" id="KW-1277">Toxin-antitoxin system</keyword>
<evidence type="ECO:0000256" key="6">
    <source>
        <dbReference type="ARBA" id="ARBA00022741"/>
    </source>
</evidence>
<comment type="cofactor">
    <cofactor evidence="1">
        <name>Mg(2+)</name>
        <dbReference type="ChEBI" id="CHEBI:18420"/>
    </cofactor>
</comment>
<proteinExistence type="inferred from homology"/>
<evidence type="ECO:0000259" key="10">
    <source>
        <dbReference type="Pfam" id="PF01909"/>
    </source>
</evidence>
<dbReference type="PATRIC" id="fig|1429438.4.peg.7858"/>
<dbReference type="GO" id="GO:0046872">
    <property type="term" value="F:metal ion binding"/>
    <property type="evidence" value="ECO:0007669"/>
    <property type="project" value="UniProtKB-KW"/>
</dbReference>
<evidence type="ECO:0000256" key="9">
    <source>
        <dbReference type="ARBA" id="ARBA00038276"/>
    </source>
</evidence>
<organism evidence="11 12">
    <name type="scientific">Entotheonella factor</name>
    <dbReference type="NCBI Taxonomy" id="1429438"/>
    <lineage>
        <taxon>Bacteria</taxon>
        <taxon>Pseudomonadati</taxon>
        <taxon>Nitrospinota/Tectimicrobiota group</taxon>
        <taxon>Candidatus Tectimicrobiota</taxon>
        <taxon>Candidatus Entotheonellia</taxon>
        <taxon>Candidatus Entotheonellales</taxon>
        <taxon>Candidatus Entotheonellaceae</taxon>
        <taxon>Candidatus Entotheonella</taxon>
    </lineage>
</organism>
<evidence type="ECO:0000256" key="2">
    <source>
        <dbReference type="ARBA" id="ARBA00022649"/>
    </source>
</evidence>
<evidence type="ECO:0000256" key="8">
    <source>
        <dbReference type="ARBA" id="ARBA00022842"/>
    </source>
</evidence>
<name>W4L401_ENTF1</name>
<dbReference type="InterPro" id="IPR002934">
    <property type="entry name" value="Polymerase_NTP_transf_dom"/>
</dbReference>
<evidence type="ECO:0000313" key="12">
    <source>
        <dbReference type="Proteomes" id="UP000019141"/>
    </source>
</evidence>
<keyword evidence="5" id="KW-0479">Metal-binding</keyword>
<dbReference type="CDD" id="cd05403">
    <property type="entry name" value="NT_KNTase_like"/>
    <property type="match status" value="1"/>
</dbReference>
<dbReference type="Proteomes" id="UP000019141">
    <property type="component" value="Unassembled WGS sequence"/>
</dbReference>
<comment type="caution">
    <text evidence="11">The sequence shown here is derived from an EMBL/GenBank/DDBJ whole genome shotgun (WGS) entry which is preliminary data.</text>
</comment>
<dbReference type="Pfam" id="PF01909">
    <property type="entry name" value="NTP_transf_2"/>
    <property type="match status" value="1"/>
</dbReference>
<dbReference type="InterPro" id="IPR052038">
    <property type="entry name" value="Type-VII_TA_antitoxin"/>
</dbReference>
<dbReference type="GO" id="GO:0005524">
    <property type="term" value="F:ATP binding"/>
    <property type="evidence" value="ECO:0007669"/>
    <property type="project" value="UniProtKB-KW"/>
</dbReference>
<evidence type="ECO:0000256" key="5">
    <source>
        <dbReference type="ARBA" id="ARBA00022723"/>
    </source>
</evidence>
<gene>
    <name evidence="11" type="ORF">ETSY1_42015</name>
</gene>
<dbReference type="PANTHER" id="PTHR33571:SF12">
    <property type="entry name" value="BSL3053 PROTEIN"/>
    <property type="match status" value="1"/>
</dbReference>
<accession>W4L401</accession>
<dbReference type="EMBL" id="AZHW01001372">
    <property type="protein sequence ID" value="ETW92808.1"/>
    <property type="molecule type" value="Genomic_DNA"/>
</dbReference>
<protein>
    <recommendedName>
        <fullName evidence="10">Polymerase nucleotidyl transferase domain-containing protein</fullName>
    </recommendedName>
</protein>
<reference evidence="11 12" key="1">
    <citation type="journal article" date="2014" name="Nature">
        <title>An environmental bacterial taxon with a large and distinct metabolic repertoire.</title>
        <authorList>
            <person name="Wilson M.C."/>
            <person name="Mori T."/>
            <person name="Ruckert C."/>
            <person name="Uria A.R."/>
            <person name="Helf M.J."/>
            <person name="Takada K."/>
            <person name="Gernert C."/>
            <person name="Steffens U.A."/>
            <person name="Heycke N."/>
            <person name="Schmitt S."/>
            <person name="Rinke C."/>
            <person name="Helfrich E.J."/>
            <person name="Brachmann A.O."/>
            <person name="Gurgui C."/>
            <person name="Wakimoto T."/>
            <person name="Kracht M."/>
            <person name="Crusemann M."/>
            <person name="Hentschel U."/>
            <person name="Abe I."/>
            <person name="Matsunaga S."/>
            <person name="Kalinowski J."/>
            <person name="Takeyama H."/>
            <person name="Piel J."/>
        </authorList>
    </citation>
    <scope>NUCLEOTIDE SEQUENCE [LARGE SCALE GENOMIC DNA]</scope>
    <source>
        <strain evidence="12">TSY1</strain>
    </source>
</reference>
<dbReference type="Gene3D" id="3.30.460.10">
    <property type="entry name" value="Beta Polymerase, domain 2"/>
    <property type="match status" value="1"/>
</dbReference>